<dbReference type="Proteomes" id="UP001500192">
    <property type="component" value="Unassembled WGS sequence"/>
</dbReference>
<evidence type="ECO:0000313" key="1">
    <source>
        <dbReference type="EMBL" id="GAA4662491.1"/>
    </source>
</evidence>
<comment type="caution">
    <text evidence="1">The sequence shown here is derived from an EMBL/GenBank/DDBJ whole genome shotgun (WGS) entry which is preliminary data.</text>
</comment>
<gene>
    <name evidence="1" type="ORF">GCM10023214_63730</name>
</gene>
<proteinExistence type="predicted"/>
<organism evidence="1 2">
    <name type="scientific">Amycolatopsis dongchuanensis</name>
    <dbReference type="NCBI Taxonomy" id="1070866"/>
    <lineage>
        <taxon>Bacteria</taxon>
        <taxon>Bacillati</taxon>
        <taxon>Actinomycetota</taxon>
        <taxon>Actinomycetes</taxon>
        <taxon>Pseudonocardiales</taxon>
        <taxon>Pseudonocardiaceae</taxon>
        <taxon>Amycolatopsis</taxon>
    </lineage>
</organism>
<protein>
    <submittedName>
        <fullName evidence="1">Uncharacterized protein</fullName>
    </submittedName>
</protein>
<dbReference type="RefSeq" id="WP_091513541.1">
    <property type="nucleotide sequence ID" value="NZ_BAABIB010000125.1"/>
</dbReference>
<evidence type="ECO:0000313" key="2">
    <source>
        <dbReference type="Proteomes" id="UP001500192"/>
    </source>
</evidence>
<sequence>MAVAVARPSPPVTLVLNDWGGAQFLISEGRAERIGRLVLVACEAFDNYPPGLPGKLITLAARIPGGLAAAVKLLRFPAFRRDIRKYGLSVPPWETLLAWADRLKTFDRPVLSEQLRTFVPVSRTPG</sequence>
<keyword evidence="2" id="KW-1185">Reference proteome</keyword>
<dbReference type="EMBL" id="BAABIB010000125">
    <property type="protein sequence ID" value="GAA4662491.1"/>
    <property type="molecule type" value="Genomic_DNA"/>
</dbReference>
<accession>A0ABP8VG00</accession>
<name>A0ABP8VG00_9PSEU</name>
<reference evidence="2" key="1">
    <citation type="journal article" date="2019" name="Int. J. Syst. Evol. Microbiol.">
        <title>The Global Catalogue of Microorganisms (GCM) 10K type strain sequencing project: providing services to taxonomists for standard genome sequencing and annotation.</title>
        <authorList>
            <consortium name="The Broad Institute Genomics Platform"/>
            <consortium name="The Broad Institute Genome Sequencing Center for Infectious Disease"/>
            <person name="Wu L."/>
            <person name="Ma J."/>
        </authorList>
    </citation>
    <scope>NUCLEOTIDE SEQUENCE [LARGE SCALE GENOMIC DNA]</scope>
    <source>
        <strain evidence="2">JCM 18054</strain>
    </source>
</reference>